<reference evidence="3 4" key="1">
    <citation type="submission" date="2017-12" db="EMBL/GenBank/DDBJ databases">
        <authorList>
            <person name="Hurst M.R.H."/>
        </authorList>
    </citation>
    <scope>NUCLEOTIDE SEQUENCE [LARGE SCALE GENOMIC DNA]</scope>
    <source>
        <strain evidence="3 4">SY-3-19</strain>
    </source>
</reference>
<dbReference type="GO" id="GO:0004175">
    <property type="term" value="F:endopeptidase activity"/>
    <property type="evidence" value="ECO:0007669"/>
    <property type="project" value="UniProtKB-ARBA"/>
</dbReference>
<name>A0A2S7K2R0_9PROT</name>
<evidence type="ECO:0000313" key="4">
    <source>
        <dbReference type="Proteomes" id="UP000239504"/>
    </source>
</evidence>
<feature type="transmembrane region" description="Helical" evidence="1">
    <location>
        <begin position="146"/>
        <end position="166"/>
    </location>
</feature>
<proteinExistence type="predicted"/>
<feature type="domain" description="CAAX prenyl protease 2/Lysostaphin resistance protein A-like" evidence="2">
    <location>
        <begin position="98"/>
        <end position="183"/>
    </location>
</feature>
<gene>
    <name evidence="3" type="ORF">CW354_14710</name>
</gene>
<protein>
    <recommendedName>
        <fullName evidence="2">CAAX prenyl protease 2/Lysostaphin resistance protein A-like domain-containing protein</fullName>
    </recommendedName>
</protein>
<evidence type="ECO:0000256" key="1">
    <source>
        <dbReference type="SAM" id="Phobius"/>
    </source>
</evidence>
<dbReference type="GO" id="GO:0080120">
    <property type="term" value="P:CAAX-box protein maturation"/>
    <property type="evidence" value="ECO:0007669"/>
    <property type="project" value="UniProtKB-ARBA"/>
</dbReference>
<feature type="transmembrane region" description="Helical" evidence="1">
    <location>
        <begin position="48"/>
        <end position="68"/>
    </location>
</feature>
<keyword evidence="1" id="KW-0812">Transmembrane</keyword>
<dbReference type="AlphaFoldDB" id="A0A2S7K2R0"/>
<dbReference type="RefSeq" id="WP_104830856.1">
    <property type="nucleotide sequence ID" value="NZ_PJCH01000011.1"/>
</dbReference>
<dbReference type="Proteomes" id="UP000239504">
    <property type="component" value="Unassembled WGS sequence"/>
</dbReference>
<evidence type="ECO:0000259" key="2">
    <source>
        <dbReference type="Pfam" id="PF02517"/>
    </source>
</evidence>
<sequence length="200" mass="21850">MEDNETPQTPEPRAFLMVILGTIGLGVAAYAFSLVLGVPMAQRIRPDINDFAIGVIATLPLAGFLWWFSNTTLEHFASFRKSQIKFFSEIGFEFTPSRIALMAVCAGISEELLFRGLLQTWIAGFAPLAVAIILSNVVFGMLHMRTILYAVIAGLVGVYLGVLFAVTDNLLAPMAAHALYDAVALEYTRRAVVNYQSGEN</sequence>
<feature type="transmembrane region" description="Helical" evidence="1">
    <location>
        <begin position="121"/>
        <end position="139"/>
    </location>
</feature>
<dbReference type="OrthoDB" id="118729at2"/>
<accession>A0A2S7K2R0</accession>
<organism evidence="3 4">
    <name type="scientific">Hyphococcus luteus</name>
    <dbReference type="NCBI Taxonomy" id="2058213"/>
    <lineage>
        <taxon>Bacteria</taxon>
        <taxon>Pseudomonadati</taxon>
        <taxon>Pseudomonadota</taxon>
        <taxon>Alphaproteobacteria</taxon>
        <taxon>Parvularculales</taxon>
        <taxon>Parvularculaceae</taxon>
        <taxon>Hyphococcus</taxon>
    </lineage>
</organism>
<dbReference type="Pfam" id="PF02517">
    <property type="entry name" value="Rce1-like"/>
    <property type="match status" value="1"/>
</dbReference>
<dbReference type="InterPro" id="IPR003675">
    <property type="entry name" value="Rce1/LyrA-like_dom"/>
</dbReference>
<feature type="transmembrane region" description="Helical" evidence="1">
    <location>
        <begin position="14"/>
        <end position="36"/>
    </location>
</feature>
<keyword evidence="1" id="KW-0472">Membrane</keyword>
<keyword evidence="1" id="KW-1133">Transmembrane helix</keyword>
<dbReference type="PANTHER" id="PTHR43592:SF15">
    <property type="entry name" value="CAAX AMINO TERMINAL PROTEASE FAMILY PROTEIN"/>
    <property type="match status" value="1"/>
</dbReference>
<keyword evidence="4" id="KW-1185">Reference proteome</keyword>
<dbReference type="PANTHER" id="PTHR43592">
    <property type="entry name" value="CAAX AMINO TERMINAL PROTEASE"/>
    <property type="match status" value="1"/>
</dbReference>
<evidence type="ECO:0000313" key="3">
    <source>
        <dbReference type="EMBL" id="PQA86738.1"/>
    </source>
</evidence>
<comment type="caution">
    <text evidence="3">The sequence shown here is derived from an EMBL/GenBank/DDBJ whole genome shotgun (WGS) entry which is preliminary data.</text>
</comment>
<dbReference type="EMBL" id="PJCH01000011">
    <property type="protein sequence ID" value="PQA86738.1"/>
    <property type="molecule type" value="Genomic_DNA"/>
</dbReference>